<comment type="caution">
    <text evidence="4">The sequence shown here is derived from an EMBL/GenBank/DDBJ whole genome shotgun (WGS) entry which is preliminary data.</text>
</comment>
<dbReference type="Pfam" id="PF03389">
    <property type="entry name" value="MobA_MobL"/>
    <property type="match status" value="1"/>
</dbReference>
<evidence type="ECO:0000256" key="1">
    <source>
        <dbReference type="ARBA" id="ARBA00010873"/>
    </source>
</evidence>
<protein>
    <recommendedName>
        <fullName evidence="3">MobA/MobL protein domain-containing protein</fullName>
    </recommendedName>
</protein>
<keyword evidence="5" id="KW-1185">Reference proteome</keyword>
<proteinExistence type="inferred from homology"/>
<dbReference type="NCBIfam" id="NF041496">
    <property type="entry name" value="MobQ"/>
    <property type="match status" value="1"/>
</dbReference>
<name>A0A2S5G8V2_9BACL</name>
<evidence type="ECO:0000256" key="2">
    <source>
        <dbReference type="ARBA" id="ARBA00022971"/>
    </source>
</evidence>
<reference evidence="4 5" key="1">
    <citation type="submission" date="2018-02" db="EMBL/GenBank/DDBJ databases">
        <title>Jeotgalibacillus proteolyticum sp. nov. a protease producing bacterium isolated from ocean sediments of Laizhou Bay.</title>
        <authorList>
            <person name="Li Y."/>
        </authorList>
    </citation>
    <scope>NUCLEOTIDE SEQUENCE [LARGE SCALE GENOMIC DNA]</scope>
    <source>
        <strain evidence="4 5">22-7</strain>
    </source>
</reference>
<evidence type="ECO:0000259" key="3">
    <source>
        <dbReference type="Pfam" id="PF03389"/>
    </source>
</evidence>
<dbReference type="RefSeq" id="WP_104059147.1">
    <property type="nucleotide sequence ID" value="NZ_PREZ01000006.1"/>
</dbReference>
<gene>
    <name evidence="4" type="ORF">C4B60_16615</name>
</gene>
<dbReference type="OrthoDB" id="1826980at2"/>
<dbReference type="InterPro" id="IPR005053">
    <property type="entry name" value="MobA_MobL"/>
</dbReference>
<evidence type="ECO:0000313" key="5">
    <source>
        <dbReference type="Proteomes" id="UP000239047"/>
    </source>
</evidence>
<dbReference type="Gene3D" id="3.30.930.30">
    <property type="match status" value="1"/>
</dbReference>
<dbReference type="AlphaFoldDB" id="A0A2S5G8V2"/>
<sequence>MAPYHFSVQVLSRSNGQSAVASAAHRSGERLLDQRSGEIKIYRRTLQPETMIISPLHAPEWVQNRSRLWNEVENSETRKNSQLAREIKMTLPLELSEVQQTDLVKDFVRTEVVRNGMIADIAIHRENPKNPHAHILLTTREISKDGFTVKNRDWNDRALLMQWRKKWAALIKLAFQKQH</sequence>
<evidence type="ECO:0000313" key="4">
    <source>
        <dbReference type="EMBL" id="PPA69409.1"/>
    </source>
</evidence>
<accession>A0A2S5G8V2</accession>
<feature type="domain" description="MobA/MobL protein" evidence="3">
    <location>
        <begin position="17"/>
        <end position="171"/>
    </location>
</feature>
<organism evidence="4 5">
    <name type="scientific">Jeotgalibacillus proteolyticus</name>
    <dbReference type="NCBI Taxonomy" id="2082395"/>
    <lineage>
        <taxon>Bacteria</taxon>
        <taxon>Bacillati</taxon>
        <taxon>Bacillota</taxon>
        <taxon>Bacilli</taxon>
        <taxon>Bacillales</taxon>
        <taxon>Caryophanaceae</taxon>
        <taxon>Jeotgalibacillus</taxon>
    </lineage>
</organism>
<keyword evidence="2" id="KW-0184">Conjugation</keyword>
<comment type="similarity">
    <text evidence="1">Belongs to the MobA/MobL family.</text>
</comment>
<dbReference type="Proteomes" id="UP000239047">
    <property type="component" value="Unassembled WGS sequence"/>
</dbReference>
<dbReference type="EMBL" id="PREZ01000006">
    <property type="protein sequence ID" value="PPA69409.1"/>
    <property type="molecule type" value="Genomic_DNA"/>
</dbReference>